<accession>A0A178Z9R6</accession>
<dbReference type="Proteomes" id="UP000078343">
    <property type="component" value="Unassembled WGS sequence"/>
</dbReference>
<gene>
    <name evidence="2" type="ORF">AYL99_09380</name>
</gene>
<name>A0A178Z9R6_9EURO</name>
<evidence type="ECO:0000313" key="2">
    <source>
        <dbReference type="EMBL" id="OAP56201.1"/>
    </source>
</evidence>
<dbReference type="GeneID" id="30013548"/>
<dbReference type="OrthoDB" id="5326588at2759"/>
<evidence type="ECO:0000313" key="3">
    <source>
        <dbReference type="Proteomes" id="UP000078343"/>
    </source>
</evidence>
<organism evidence="2 3">
    <name type="scientific">Fonsecaea erecta</name>
    <dbReference type="NCBI Taxonomy" id="1367422"/>
    <lineage>
        <taxon>Eukaryota</taxon>
        <taxon>Fungi</taxon>
        <taxon>Dikarya</taxon>
        <taxon>Ascomycota</taxon>
        <taxon>Pezizomycotina</taxon>
        <taxon>Eurotiomycetes</taxon>
        <taxon>Chaetothyriomycetidae</taxon>
        <taxon>Chaetothyriales</taxon>
        <taxon>Herpotrichiellaceae</taxon>
        <taxon>Fonsecaea</taxon>
    </lineage>
</organism>
<dbReference type="RefSeq" id="XP_018689568.1">
    <property type="nucleotide sequence ID" value="XM_018840887.1"/>
</dbReference>
<protein>
    <submittedName>
        <fullName evidence="2">Uncharacterized protein</fullName>
    </submittedName>
</protein>
<comment type="caution">
    <text evidence="2">The sequence shown here is derived from an EMBL/GenBank/DDBJ whole genome shotgun (WGS) entry which is preliminary data.</text>
</comment>
<proteinExistence type="predicted"/>
<feature type="region of interest" description="Disordered" evidence="1">
    <location>
        <begin position="102"/>
        <end position="143"/>
    </location>
</feature>
<reference evidence="2 3" key="1">
    <citation type="submission" date="2016-04" db="EMBL/GenBank/DDBJ databases">
        <title>Draft genome of Fonsecaea erecta CBS 125763.</title>
        <authorList>
            <person name="Weiss V.A."/>
            <person name="Vicente V.A."/>
            <person name="Raittz R.T."/>
            <person name="Moreno L.F."/>
            <person name="De Souza E.M."/>
            <person name="Pedrosa F.O."/>
            <person name="Steffens M.B."/>
            <person name="Faoro H."/>
            <person name="Tadra-Sfeir M.Z."/>
            <person name="Najafzadeh M.J."/>
            <person name="Felipe M.S."/>
            <person name="Teixeira M."/>
            <person name="Sun J."/>
            <person name="Xi L."/>
            <person name="Gomes R."/>
            <person name="De Azevedo C.M."/>
            <person name="Salgado C.G."/>
            <person name="Da Silva M.B."/>
            <person name="Nascimento M.F."/>
            <person name="Queiroz-Telles F."/>
            <person name="Attili D.S."/>
            <person name="Gorbushina A."/>
        </authorList>
    </citation>
    <scope>NUCLEOTIDE SEQUENCE [LARGE SCALE GENOMIC DNA]</scope>
    <source>
        <strain evidence="2 3">CBS 125763</strain>
    </source>
</reference>
<dbReference type="AlphaFoldDB" id="A0A178Z9R6"/>
<dbReference type="EMBL" id="LVYI01000009">
    <property type="protein sequence ID" value="OAP56201.1"/>
    <property type="molecule type" value="Genomic_DNA"/>
</dbReference>
<feature type="compositionally biased region" description="Acidic residues" evidence="1">
    <location>
        <begin position="105"/>
        <end position="122"/>
    </location>
</feature>
<feature type="compositionally biased region" description="Polar residues" evidence="1">
    <location>
        <begin position="130"/>
        <end position="143"/>
    </location>
</feature>
<keyword evidence="3" id="KW-1185">Reference proteome</keyword>
<evidence type="ECO:0000256" key="1">
    <source>
        <dbReference type="SAM" id="MobiDB-lite"/>
    </source>
</evidence>
<sequence length="143" mass="16085">MEYGHEKYPNALITQKLTVLKALERLTQRGIEWLTSSGHVSIEMPKHLACTEADALEDEILFPGDFSSSSGSRPLEPIESKLTKFEAGRMKDNVLKQFVERSDFSDDESDDVDWESIQEDADQIDHSKQDSTTGEGQLKPSSH</sequence>